<evidence type="ECO:0000259" key="3">
    <source>
        <dbReference type="Pfam" id="PF19077"/>
    </source>
</evidence>
<feature type="compositionally biased region" description="Pro residues" evidence="1">
    <location>
        <begin position="361"/>
        <end position="402"/>
    </location>
</feature>
<feature type="transmembrane region" description="Helical" evidence="2">
    <location>
        <begin position="595"/>
        <end position="616"/>
    </location>
</feature>
<feature type="transmembrane region" description="Helical" evidence="2">
    <location>
        <begin position="450"/>
        <end position="472"/>
    </location>
</feature>
<feature type="transmembrane region" description="Helical" evidence="2">
    <location>
        <begin position="571"/>
        <end position="589"/>
    </location>
</feature>
<feature type="compositionally biased region" description="Low complexity" evidence="1">
    <location>
        <begin position="58"/>
        <end position="84"/>
    </location>
</feature>
<name>A0A1B1BLC4_9MICO</name>
<feature type="domain" description="Bacterial Ig-like" evidence="3">
    <location>
        <begin position="287"/>
        <end position="349"/>
    </location>
</feature>
<sequence length="749" mass="75606" precursor="true">MITSRRSSAHGSLDRSRRRVRCAPMLVVAVFLAALVAVPLAGAVSPAAALTRAEVVEPTETTEPTPQDSTTPTPSLAPLESSTPSPSPAPAAPTIDTPAPGSFVGGSVSVGGSRDPGQKIQLLSPAGGDPLCIIEADGSSTWQCPGVRLPSGPDVTLRAVVEGDSGLAATISVRVLQPPTVTGGPTGTSSSNGLVRGTGYPGATVTAVLGSGQRCSFTVDGSGAWACLMQGLISGTEQVTASQQTGFSAPDSSPASDPVTLQFDVDAPAPPTVAGPAAGSTVPPGATYFGQGENGATVTVFAGAYSLCSAAVSGGTWSCTEFESGIADGSYDLRAVQQDAAGNVSAGSAPIRVSYGTAPATPTPPAEPVPAPTTAPQPTTAPTPAPTATPVPTPAPAVPPGTPSATPAPGAPDDQAGDLPPTLTVPGGWNDPTQFSTAVIPPWTVASFPWLQAGLLTLGALLLLVVPARLLAGTVSRARNGRPLFQTHRFAGRNRAREEFEVAPTVRVNRWVGVGAAITAAAVFVLLSGPVAATPSYLRLLLAVALALAVVNAAAALVPQWWGARALHVDVALTILPRYLAVIAVTALASRLLDLHPALLFGLLGSVVVRSGPVLAQRGQLAAMRAGTLLVLGLVALLVVGVLPEPSGFIGALAAEFANTVVLVSIGSAVLVLIPLGSTSGRSILAWSPPIWAALTVPAWLALFTLLSPGLSLWQGQGPTVLVWAALVFAVLSVTAWAWQRFVLPALRQ</sequence>
<dbReference type="GO" id="GO:0005975">
    <property type="term" value="P:carbohydrate metabolic process"/>
    <property type="evidence" value="ECO:0007669"/>
    <property type="project" value="UniProtKB-ARBA"/>
</dbReference>
<dbReference type="EMBL" id="CP016282">
    <property type="protein sequence ID" value="ANP73306.1"/>
    <property type="molecule type" value="Genomic_DNA"/>
</dbReference>
<feature type="compositionally biased region" description="Low complexity" evidence="1">
    <location>
        <begin position="92"/>
        <end position="113"/>
    </location>
</feature>
<feature type="region of interest" description="Disordered" evidence="1">
    <location>
        <begin position="355"/>
        <end position="424"/>
    </location>
</feature>
<keyword evidence="2" id="KW-1133">Transmembrane helix</keyword>
<dbReference type="STRING" id="670052.PA27867_2356"/>
<evidence type="ECO:0000313" key="4">
    <source>
        <dbReference type="EMBL" id="ANP73306.1"/>
    </source>
</evidence>
<protein>
    <recommendedName>
        <fullName evidence="3">Bacterial Ig-like domain-containing protein</fullName>
    </recommendedName>
</protein>
<feature type="transmembrane region" description="Helical" evidence="2">
    <location>
        <begin position="686"/>
        <end position="709"/>
    </location>
</feature>
<organism evidence="4 5">
    <name type="scientific">Cryobacterium arcticum</name>
    <dbReference type="NCBI Taxonomy" id="670052"/>
    <lineage>
        <taxon>Bacteria</taxon>
        <taxon>Bacillati</taxon>
        <taxon>Actinomycetota</taxon>
        <taxon>Actinomycetes</taxon>
        <taxon>Micrococcales</taxon>
        <taxon>Microbacteriaceae</taxon>
        <taxon>Cryobacterium</taxon>
    </lineage>
</organism>
<keyword evidence="5" id="KW-1185">Reference proteome</keyword>
<evidence type="ECO:0000256" key="1">
    <source>
        <dbReference type="SAM" id="MobiDB-lite"/>
    </source>
</evidence>
<gene>
    <name evidence="4" type="ORF">PA27867_2356</name>
</gene>
<feature type="transmembrane region" description="Helical" evidence="2">
    <location>
        <begin position="623"/>
        <end position="643"/>
    </location>
</feature>
<reference evidence="4 5" key="1">
    <citation type="submission" date="2016-06" db="EMBL/GenBank/DDBJ databases">
        <title>Genome sequencing of Cryobacterium arcticum PAMC 27867.</title>
        <authorList>
            <person name="Lee J."/>
            <person name="Kim O.-S."/>
        </authorList>
    </citation>
    <scope>NUCLEOTIDE SEQUENCE [LARGE SCALE GENOMIC DNA]</scope>
    <source>
        <strain evidence="4 5">PAMC 27867</strain>
    </source>
</reference>
<dbReference type="KEGG" id="cart:PA27867_2356"/>
<feature type="transmembrane region" description="Helical" evidence="2">
    <location>
        <begin position="511"/>
        <end position="531"/>
    </location>
</feature>
<dbReference type="PATRIC" id="fig|670052.7.peg.2422"/>
<feature type="compositionally biased region" description="Low complexity" evidence="1">
    <location>
        <begin position="403"/>
        <end position="412"/>
    </location>
</feature>
<feature type="transmembrane region" description="Helical" evidence="2">
    <location>
        <begin position="721"/>
        <end position="739"/>
    </location>
</feature>
<dbReference type="InterPro" id="IPR013783">
    <property type="entry name" value="Ig-like_fold"/>
</dbReference>
<proteinExistence type="predicted"/>
<feature type="region of interest" description="Disordered" evidence="1">
    <location>
        <begin position="56"/>
        <end position="122"/>
    </location>
</feature>
<dbReference type="InterPro" id="IPR044016">
    <property type="entry name" value="Big_13"/>
</dbReference>
<dbReference type="Gene3D" id="2.60.40.10">
    <property type="entry name" value="Immunoglobulins"/>
    <property type="match status" value="2"/>
</dbReference>
<feature type="transmembrane region" description="Helical" evidence="2">
    <location>
        <begin position="537"/>
        <end position="559"/>
    </location>
</feature>
<keyword evidence="2" id="KW-0472">Membrane</keyword>
<accession>A0A1B1BLC4</accession>
<dbReference type="Pfam" id="PF19077">
    <property type="entry name" value="Big_13"/>
    <property type="match status" value="1"/>
</dbReference>
<evidence type="ECO:0000256" key="2">
    <source>
        <dbReference type="SAM" id="Phobius"/>
    </source>
</evidence>
<evidence type="ECO:0000313" key="5">
    <source>
        <dbReference type="Proteomes" id="UP000092582"/>
    </source>
</evidence>
<keyword evidence="2" id="KW-0812">Transmembrane</keyword>
<dbReference type="Proteomes" id="UP000092582">
    <property type="component" value="Chromosome 1"/>
</dbReference>
<dbReference type="AlphaFoldDB" id="A0A1B1BLC4"/>
<feature type="transmembrane region" description="Helical" evidence="2">
    <location>
        <begin position="649"/>
        <end position="674"/>
    </location>
</feature>